<proteinExistence type="predicted"/>
<dbReference type="EMBL" id="AJWY01003501">
    <property type="protein sequence ID" value="EKC75162.1"/>
    <property type="molecule type" value="Genomic_DNA"/>
</dbReference>
<gene>
    <name evidence="1" type="ORF">LEA_05359</name>
</gene>
<comment type="caution">
    <text evidence="1">The sequence shown here is derived from an EMBL/GenBank/DDBJ whole genome shotgun (WGS) entry which is preliminary data.</text>
</comment>
<reference evidence="1" key="1">
    <citation type="journal article" date="2013" name="Environ. Microbiol.">
        <title>Microbiota from the distal guts of lean and obese adolescents exhibit partial functional redundancy besides clear differences in community structure.</title>
        <authorList>
            <person name="Ferrer M."/>
            <person name="Ruiz A."/>
            <person name="Lanza F."/>
            <person name="Haange S.B."/>
            <person name="Oberbach A."/>
            <person name="Till H."/>
            <person name="Bargiela R."/>
            <person name="Campoy C."/>
            <person name="Segura M.T."/>
            <person name="Richter M."/>
            <person name="von Bergen M."/>
            <person name="Seifert J."/>
            <person name="Suarez A."/>
        </authorList>
    </citation>
    <scope>NUCLEOTIDE SEQUENCE</scope>
</reference>
<name>K1TPZ2_9ZZZZ</name>
<sequence length="144" mass="16287">MLCENSKKLLPTILSRSSVFRLKTKDVFSEDAVAGAKKIVKGILSTREYNLMQALYALSDKNLADEILLVVKLILRDGMAKSVGADAVFDEECAGELARRFTRAKLISMIELTENAKLKIPKHININLLTTWLCGEYRRISWQR</sequence>
<protein>
    <submittedName>
        <fullName evidence="1">Uncharacterized protein</fullName>
    </submittedName>
</protein>
<evidence type="ECO:0000313" key="1">
    <source>
        <dbReference type="EMBL" id="EKC75162.1"/>
    </source>
</evidence>
<organism evidence="1">
    <name type="scientific">human gut metagenome</name>
    <dbReference type="NCBI Taxonomy" id="408170"/>
    <lineage>
        <taxon>unclassified sequences</taxon>
        <taxon>metagenomes</taxon>
        <taxon>organismal metagenomes</taxon>
    </lineage>
</organism>
<dbReference type="AlphaFoldDB" id="K1TPZ2"/>
<accession>K1TPZ2</accession>